<evidence type="ECO:0000313" key="3">
    <source>
        <dbReference type="Proteomes" id="UP001485043"/>
    </source>
</evidence>
<dbReference type="Pfam" id="PF06941">
    <property type="entry name" value="NT5C"/>
    <property type="match status" value="1"/>
</dbReference>
<dbReference type="SUPFAM" id="SSF56784">
    <property type="entry name" value="HAD-like"/>
    <property type="match status" value="1"/>
</dbReference>
<dbReference type="InterPro" id="IPR023214">
    <property type="entry name" value="HAD_sf"/>
</dbReference>
<feature type="active site" description="Proton donor" evidence="1">
    <location>
        <position position="8"/>
    </location>
</feature>
<evidence type="ECO:0000256" key="1">
    <source>
        <dbReference type="PIRSR" id="PIRSR610708-1"/>
    </source>
</evidence>
<dbReference type="AlphaFoldDB" id="A0AAW1SIG1"/>
<protein>
    <recommendedName>
        <fullName evidence="4">Nucleotidase</fullName>
    </recommendedName>
</protein>
<gene>
    <name evidence="2" type="ORF">WJX84_005117</name>
</gene>
<dbReference type="Gene3D" id="3.40.50.1000">
    <property type="entry name" value="HAD superfamily/HAD-like"/>
    <property type="match status" value="1"/>
</dbReference>
<dbReference type="InterPro" id="IPR010708">
    <property type="entry name" value="5'(3')-deoxyribonucleotidase"/>
</dbReference>
<dbReference type="PANTHER" id="PTHR35134">
    <property type="entry name" value="NUCLEOTIDASE YQFW-RELATED"/>
    <property type="match status" value="1"/>
</dbReference>
<dbReference type="InterPro" id="IPR036412">
    <property type="entry name" value="HAD-like_sf"/>
</dbReference>
<organism evidence="2 3">
    <name type="scientific">Apatococcus fuscideae</name>
    <dbReference type="NCBI Taxonomy" id="2026836"/>
    <lineage>
        <taxon>Eukaryota</taxon>
        <taxon>Viridiplantae</taxon>
        <taxon>Chlorophyta</taxon>
        <taxon>core chlorophytes</taxon>
        <taxon>Trebouxiophyceae</taxon>
        <taxon>Chlorellales</taxon>
        <taxon>Chlorellaceae</taxon>
        <taxon>Apatococcus</taxon>
    </lineage>
</organism>
<dbReference type="EMBL" id="JALJOV010001573">
    <property type="protein sequence ID" value="KAK9846065.1"/>
    <property type="molecule type" value="Genomic_DNA"/>
</dbReference>
<dbReference type="PANTHER" id="PTHR35134:SF2">
    <property type="entry name" value="NUCLEOTIDASE YQFW-RELATED"/>
    <property type="match status" value="1"/>
</dbReference>
<sequence length="209" mass="24089">MRVAVDVDEVLARFLPSLNRFVRERYGIVYAISDYSVYEFHKIWRCDQDTARNIVHEFFNSRHFTHGIRPIPGAYHSLQRLRHSCDLVVVTSRQNAIQDATRAWLDQHFPQTFRDVFFGNHFAKEGASRSKSEICREVGASVLVDDNPGYAVDCAAAGLQVLLYDWRLSYPWNRPCAALDHPHIHRVADWDAVEMALQQLSLAQESRSS</sequence>
<proteinExistence type="predicted"/>
<dbReference type="Proteomes" id="UP001485043">
    <property type="component" value="Unassembled WGS sequence"/>
</dbReference>
<reference evidence="2 3" key="1">
    <citation type="journal article" date="2024" name="Nat. Commun.">
        <title>Phylogenomics reveals the evolutionary origins of lichenization in chlorophyte algae.</title>
        <authorList>
            <person name="Puginier C."/>
            <person name="Libourel C."/>
            <person name="Otte J."/>
            <person name="Skaloud P."/>
            <person name="Haon M."/>
            <person name="Grisel S."/>
            <person name="Petersen M."/>
            <person name="Berrin J.G."/>
            <person name="Delaux P.M."/>
            <person name="Dal Grande F."/>
            <person name="Keller J."/>
        </authorList>
    </citation>
    <scope>NUCLEOTIDE SEQUENCE [LARGE SCALE GENOMIC DNA]</scope>
    <source>
        <strain evidence="2 3">SAG 2523</strain>
    </source>
</reference>
<dbReference type="InterPro" id="IPR052419">
    <property type="entry name" value="5_3-deoxyribonucleotidase-like"/>
</dbReference>
<evidence type="ECO:0008006" key="4">
    <source>
        <dbReference type="Google" id="ProtNLM"/>
    </source>
</evidence>
<dbReference type="GO" id="GO:0009264">
    <property type="term" value="P:deoxyribonucleotide catabolic process"/>
    <property type="evidence" value="ECO:0007669"/>
    <property type="project" value="InterPro"/>
</dbReference>
<comment type="caution">
    <text evidence="2">The sequence shown here is derived from an EMBL/GenBank/DDBJ whole genome shotgun (WGS) entry which is preliminary data.</text>
</comment>
<evidence type="ECO:0000313" key="2">
    <source>
        <dbReference type="EMBL" id="KAK9846065.1"/>
    </source>
</evidence>
<dbReference type="GO" id="GO:0008253">
    <property type="term" value="F:5'-nucleotidase activity"/>
    <property type="evidence" value="ECO:0007669"/>
    <property type="project" value="InterPro"/>
</dbReference>
<keyword evidence="3" id="KW-1185">Reference proteome</keyword>
<name>A0AAW1SIG1_9CHLO</name>
<feature type="active site" description="Nucleophile" evidence="1">
    <location>
        <position position="6"/>
    </location>
</feature>
<accession>A0AAW1SIG1</accession>